<evidence type="ECO:0000313" key="2">
    <source>
        <dbReference type="EMBL" id="CAL5226972.1"/>
    </source>
</evidence>
<organism evidence="2 3">
    <name type="scientific">Coccomyxa viridis</name>
    <dbReference type="NCBI Taxonomy" id="1274662"/>
    <lineage>
        <taxon>Eukaryota</taxon>
        <taxon>Viridiplantae</taxon>
        <taxon>Chlorophyta</taxon>
        <taxon>core chlorophytes</taxon>
        <taxon>Trebouxiophyceae</taxon>
        <taxon>Trebouxiophyceae incertae sedis</taxon>
        <taxon>Coccomyxaceae</taxon>
        <taxon>Coccomyxa</taxon>
    </lineage>
</organism>
<comment type="caution">
    <text evidence="2">The sequence shown here is derived from an EMBL/GenBank/DDBJ whole genome shotgun (WGS) entry which is preliminary data.</text>
</comment>
<dbReference type="Proteomes" id="UP001497392">
    <property type="component" value="Unassembled WGS sequence"/>
</dbReference>
<dbReference type="EMBL" id="CAXHTA020000016">
    <property type="protein sequence ID" value="CAL5226972.1"/>
    <property type="molecule type" value="Genomic_DNA"/>
</dbReference>
<reference evidence="2 3" key="1">
    <citation type="submission" date="2024-06" db="EMBL/GenBank/DDBJ databases">
        <authorList>
            <person name="Kraege A."/>
            <person name="Thomma B."/>
        </authorList>
    </citation>
    <scope>NUCLEOTIDE SEQUENCE [LARGE SCALE GENOMIC DNA]</scope>
</reference>
<sequence length="341" mass="38781">MRRCDKSFAGRRWQVLCVIAVLFGSLLVGSIIHTALKAACTTRLTKSLITIKTSADSWSALESEAIHRESQSYQDKELSELKDEDFEDGIAMRTREGYISKYIWDYFQATNACPMKQKLGKERRTGDHGKWICGVKTLLQKPGCIVYSVGSNGLTEFEQDIVHMTPCEVHIFDPTLSLGTQQQLRQVKEFDFHDTGLIAEGVKGNVTAERRFPKLDMQPLSGIMANLGHTWIDVLKVDVEGWEWEVLDSWLTTWDVLPFTQLQVEFHYKRGSGDQAANDDMDQPSAKEMLGILQRMQQRGLRAFNIEPNYWWGNNAAECMEFAFVQVDSLGHMLTSRPQSS</sequence>
<dbReference type="InterPro" id="IPR026913">
    <property type="entry name" value="METTL24"/>
</dbReference>
<protein>
    <submittedName>
        <fullName evidence="2">G9857 protein</fullName>
    </submittedName>
</protein>
<keyword evidence="3" id="KW-1185">Reference proteome</keyword>
<dbReference type="PANTHER" id="PTHR32026:SF27">
    <property type="entry name" value="METHYLTRANSFERASE FKBM DOMAIN-CONTAINING PROTEIN-RELATED"/>
    <property type="match status" value="1"/>
</dbReference>
<accession>A0ABP1G5B5</accession>
<dbReference type="InterPro" id="IPR025714">
    <property type="entry name" value="Methyltranfer_dom"/>
</dbReference>
<proteinExistence type="predicted"/>
<dbReference type="PANTHER" id="PTHR32026">
    <property type="entry name" value="METHYLTRANSFERASE-LIKE PROTEIN 24"/>
    <property type="match status" value="1"/>
</dbReference>
<evidence type="ECO:0000259" key="1">
    <source>
        <dbReference type="Pfam" id="PF13383"/>
    </source>
</evidence>
<gene>
    <name evidence="2" type="primary">g9857</name>
    <name evidence="2" type="ORF">VP750_LOCUS8878</name>
</gene>
<evidence type="ECO:0000313" key="3">
    <source>
        <dbReference type="Proteomes" id="UP001497392"/>
    </source>
</evidence>
<dbReference type="Pfam" id="PF13383">
    <property type="entry name" value="Methyltransf_22"/>
    <property type="match status" value="1"/>
</dbReference>
<name>A0ABP1G5B5_9CHLO</name>
<feature type="domain" description="Methyltransferase" evidence="1">
    <location>
        <begin position="56"/>
        <end position="325"/>
    </location>
</feature>